<dbReference type="Pfam" id="PF12969">
    <property type="entry name" value="DUF3857"/>
    <property type="match status" value="1"/>
</dbReference>
<dbReference type="EMBL" id="LOWA01000018">
    <property type="protein sequence ID" value="KVE28677.1"/>
    <property type="molecule type" value="Genomic_DNA"/>
</dbReference>
<feature type="domain" description="Transglutaminase-like" evidence="2">
    <location>
        <begin position="307"/>
        <end position="375"/>
    </location>
</feature>
<sequence length="621" mass="68484">MKFRCTAVLARAAATISTSACVTVSFAALQPIDEAPVAQRVDQTCRIRPDTGTDCTTVRRLTILRPVGRDLLSRLDFDYREQDRFEIKDAAVIGPDGQRTPVSGAQIDTRTAPNPAAGFMRNKRTSIAFPGLRVGSTVVFTTFEHTAPLPLARQFHEAIWLRPMPIRNDAYRIEYTAEQPILWRAEQIDAFRVASSNGGKRLVIEQKQPRYVNVVDEDGTTLRRVPRIELASSLNAQDHFSAYAKRYNEILAAPLPGAAAAAVRDARALPAAARVAELMKHIDAHYRYLGDWRASERGYVPFELAQIEANGYGDCKDLAILLAAMLNASGIDARPAWVYAGSFAPSLLIPGAQAPNHAIVRAVVDGETWWLDPTQPVRLPGRTPAALQDRWALVVDAGGGVRNEHIGAEAPIVSIDATLNSRPKPDGSAQVTGHAYFGGEDRLGLMDLDRDRGTSAGDQALCKKWLNEPRACEIKRMRSDDAPGARYRVEIDGIDGRALEQLSGQHVYDGGKLRQLWEQYADYRQTSKVGDVFLHDASIMTVRVQLDGVKPVRPLAACAARSPWYDLDVTPQAASGGIAYRYRVAQKTRWLNHDDLTGDAFGRFLDDARRCTDTLRQSISF</sequence>
<dbReference type="SMART" id="SM00460">
    <property type="entry name" value="TGc"/>
    <property type="match status" value="1"/>
</dbReference>
<keyword evidence="4" id="KW-1185">Reference proteome</keyword>
<dbReference type="InterPro" id="IPR024618">
    <property type="entry name" value="DUF3857"/>
</dbReference>
<dbReference type="OrthoDB" id="8595007at2"/>
<organism evidence="3 4">
    <name type="scientific">Burkholderia singularis</name>
    <dbReference type="NCBI Taxonomy" id="1503053"/>
    <lineage>
        <taxon>Bacteria</taxon>
        <taxon>Pseudomonadati</taxon>
        <taxon>Pseudomonadota</taxon>
        <taxon>Betaproteobacteria</taxon>
        <taxon>Burkholderiales</taxon>
        <taxon>Burkholderiaceae</taxon>
        <taxon>Burkholderia</taxon>
        <taxon>pseudomallei group</taxon>
    </lineage>
</organism>
<gene>
    <name evidence="3" type="ORF">WS67_08130</name>
</gene>
<protein>
    <recommendedName>
        <fullName evidence="2">Transglutaminase-like domain-containing protein</fullName>
    </recommendedName>
</protein>
<name>A0A103E5C7_9BURK</name>
<feature type="chain" id="PRO_5007114450" description="Transglutaminase-like domain-containing protein" evidence="1">
    <location>
        <begin position="21"/>
        <end position="621"/>
    </location>
</feature>
<feature type="signal peptide" evidence="1">
    <location>
        <begin position="1"/>
        <end position="20"/>
    </location>
</feature>
<evidence type="ECO:0000259" key="2">
    <source>
        <dbReference type="SMART" id="SM00460"/>
    </source>
</evidence>
<keyword evidence="1" id="KW-0732">Signal</keyword>
<evidence type="ECO:0000313" key="4">
    <source>
        <dbReference type="Proteomes" id="UP000062788"/>
    </source>
</evidence>
<dbReference type="Pfam" id="PF01841">
    <property type="entry name" value="Transglut_core"/>
    <property type="match status" value="1"/>
</dbReference>
<dbReference type="AlphaFoldDB" id="A0A103E5C7"/>
<proteinExistence type="predicted"/>
<accession>A0A103E5C7</accession>
<reference evidence="3 4" key="1">
    <citation type="submission" date="2015-11" db="EMBL/GenBank/DDBJ databases">
        <title>Expanding the genomic diversity of Burkholderia species for the development of highly accurate diagnostics.</title>
        <authorList>
            <person name="Sahl J."/>
            <person name="Keim P."/>
            <person name="Wagner D."/>
        </authorList>
    </citation>
    <scope>NUCLEOTIDE SEQUENCE [LARGE SCALE GENOMIC DNA]</scope>
    <source>
        <strain evidence="3 4">TSV85</strain>
    </source>
</reference>
<dbReference type="Gene3D" id="3.10.620.30">
    <property type="match status" value="1"/>
</dbReference>
<comment type="caution">
    <text evidence="3">The sequence shown here is derived from an EMBL/GenBank/DDBJ whole genome shotgun (WGS) entry which is preliminary data.</text>
</comment>
<dbReference type="Gene3D" id="2.60.40.3140">
    <property type="match status" value="1"/>
</dbReference>
<evidence type="ECO:0000256" key="1">
    <source>
        <dbReference type="SAM" id="SignalP"/>
    </source>
</evidence>
<dbReference type="InterPro" id="IPR002931">
    <property type="entry name" value="Transglutaminase-like"/>
</dbReference>
<dbReference type="InterPro" id="IPR038765">
    <property type="entry name" value="Papain-like_cys_pep_sf"/>
</dbReference>
<evidence type="ECO:0000313" key="3">
    <source>
        <dbReference type="EMBL" id="KVE28677.1"/>
    </source>
</evidence>
<dbReference type="Proteomes" id="UP000062788">
    <property type="component" value="Unassembled WGS sequence"/>
</dbReference>
<dbReference type="SUPFAM" id="SSF54001">
    <property type="entry name" value="Cysteine proteinases"/>
    <property type="match status" value="1"/>
</dbReference>
<dbReference type="RefSeq" id="WP_059514950.1">
    <property type="nucleotide sequence ID" value="NZ_LOWA01000018.1"/>
</dbReference>